<protein>
    <submittedName>
        <fullName evidence="2">Uncharacterized protein</fullName>
    </submittedName>
</protein>
<feature type="compositionally biased region" description="Low complexity" evidence="1">
    <location>
        <begin position="143"/>
        <end position="159"/>
    </location>
</feature>
<comment type="caution">
    <text evidence="2">The sequence shown here is derived from an EMBL/GenBank/DDBJ whole genome shotgun (WGS) entry which is preliminary data.</text>
</comment>
<dbReference type="AlphaFoldDB" id="A0AAV5I2N9"/>
<dbReference type="EMBL" id="BPVZ01000006">
    <property type="protein sequence ID" value="GKU92524.1"/>
    <property type="molecule type" value="Genomic_DNA"/>
</dbReference>
<gene>
    <name evidence="2" type="ORF">SLEP1_g6237</name>
</gene>
<feature type="region of interest" description="Disordered" evidence="1">
    <location>
        <begin position="136"/>
        <end position="166"/>
    </location>
</feature>
<accession>A0AAV5I2N9</accession>
<proteinExistence type="predicted"/>
<sequence length="166" mass="18918">MEGRKCDECQMKKTEDKETSSHLRSGFHQNSNELITLCGAEVGETTLESQRNGDVLPLVESHHRTNILNLANQGNDVLLRQLMGEQESGSIDIDQIAAQGMQWWKRRMDKMNPEELQRFHAVLGILKERMQSHLQQRLRISDSNSEAASTSTSSTSTNGRGRRRRR</sequence>
<organism evidence="2 3">
    <name type="scientific">Rubroshorea leprosula</name>
    <dbReference type="NCBI Taxonomy" id="152421"/>
    <lineage>
        <taxon>Eukaryota</taxon>
        <taxon>Viridiplantae</taxon>
        <taxon>Streptophyta</taxon>
        <taxon>Embryophyta</taxon>
        <taxon>Tracheophyta</taxon>
        <taxon>Spermatophyta</taxon>
        <taxon>Magnoliopsida</taxon>
        <taxon>eudicotyledons</taxon>
        <taxon>Gunneridae</taxon>
        <taxon>Pentapetalae</taxon>
        <taxon>rosids</taxon>
        <taxon>malvids</taxon>
        <taxon>Malvales</taxon>
        <taxon>Dipterocarpaceae</taxon>
        <taxon>Rubroshorea</taxon>
    </lineage>
</organism>
<dbReference type="Proteomes" id="UP001054252">
    <property type="component" value="Unassembled WGS sequence"/>
</dbReference>
<reference evidence="2 3" key="1">
    <citation type="journal article" date="2021" name="Commun. Biol.">
        <title>The genome of Shorea leprosula (Dipterocarpaceae) highlights the ecological relevance of drought in aseasonal tropical rainforests.</title>
        <authorList>
            <person name="Ng K.K.S."/>
            <person name="Kobayashi M.J."/>
            <person name="Fawcett J.A."/>
            <person name="Hatakeyama M."/>
            <person name="Paape T."/>
            <person name="Ng C.H."/>
            <person name="Ang C.C."/>
            <person name="Tnah L.H."/>
            <person name="Lee C.T."/>
            <person name="Nishiyama T."/>
            <person name="Sese J."/>
            <person name="O'Brien M.J."/>
            <person name="Copetti D."/>
            <person name="Mohd Noor M.I."/>
            <person name="Ong R.C."/>
            <person name="Putra M."/>
            <person name="Sireger I.Z."/>
            <person name="Indrioko S."/>
            <person name="Kosugi Y."/>
            <person name="Izuno A."/>
            <person name="Isagi Y."/>
            <person name="Lee S.L."/>
            <person name="Shimizu K.K."/>
        </authorList>
    </citation>
    <scope>NUCLEOTIDE SEQUENCE [LARGE SCALE GENOMIC DNA]</scope>
    <source>
        <strain evidence="2">214</strain>
    </source>
</reference>
<evidence type="ECO:0000313" key="3">
    <source>
        <dbReference type="Proteomes" id="UP001054252"/>
    </source>
</evidence>
<evidence type="ECO:0000256" key="1">
    <source>
        <dbReference type="SAM" id="MobiDB-lite"/>
    </source>
</evidence>
<name>A0AAV5I2N9_9ROSI</name>
<evidence type="ECO:0000313" key="2">
    <source>
        <dbReference type="EMBL" id="GKU92524.1"/>
    </source>
</evidence>
<feature type="compositionally biased region" description="Basic and acidic residues" evidence="1">
    <location>
        <begin position="1"/>
        <end position="21"/>
    </location>
</feature>
<feature type="region of interest" description="Disordered" evidence="1">
    <location>
        <begin position="1"/>
        <end position="26"/>
    </location>
</feature>
<keyword evidence="3" id="KW-1185">Reference proteome</keyword>